<name>A0A0A9A6B2_ARUDO</name>
<reference evidence="1" key="2">
    <citation type="journal article" date="2015" name="Data Brief">
        <title>Shoot transcriptome of the giant reed, Arundo donax.</title>
        <authorList>
            <person name="Barrero R.A."/>
            <person name="Guerrero F.D."/>
            <person name="Moolhuijzen P."/>
            <person name="Goolsby J.A."/>
            <person name="Tidwell J."/>
            <person name="Bellgard S.E."/>
            <person name="Bellgard M.I."/>
        </authorList>
    </citation>
    <scope>NUCLEOTIDE SEQUENCE</scope>
    <source>
        <tissue evidence="1">Shoot tissue taken approximately 20 cm above the soil surface</tissue>
    </source>
</reference>
<evidence type="ECO:0000313" key="1">
    <source>
        <dbReference type="EMBL" id="JAD46596.1"/>
    </source>
</evidence>
<sequence length="27" mass="3244">MGKKEEEKRAFIARVPPIRRTKREITC</sequence>
<reference evidence="1" key="1">
    <citation type="submission" date="2014-09" db="EMBL/GenBank/DDBJ databases">
        <authorList>
            <person name="Magalhaes I.L.F."/>
            <person name="Oliveira U."/>
            <person name="Santos F.R."/>
            <person name="Vidigal T.H.D.A."/>
            <person name="Brescovit A.D."/>
            <person name="Santos A.J."/>
        </authorList>
    </citation>
    <scope>NUCLEOTIDE SEQUENCE</scope>
    <source>
        <tissue evidence="1">Shoot tissue taken approximately 20 cm above the soil surface</tissue>
    </source>
</reference>
<proteinExistence type="predicted"/>
<dbReference type="EMBL" id="GBRH01251299">
    <property type="protein sequence ID" value="JAD46596.1"/>
    <property type="molecule type" value="Transcribed_RNA"/>
</dbReference>
<organism evidence="1">
    <name type="scientific">Arundo donax</name>
    <name type="common">Giant reed</name>
    <name type="synonym">Donax arundinaceus</name>
    <dbReference type="NCBI Taxonomy" id="35708"/>
    <lineage>
        <taxon>Eukaryota</taxon>
        <taxon>Viridiplantae</taxon>
        <taxon>Streptophyta</taxon>
        <taxon>Embryophyta</taxon>
        <taxon>Tracheophyta</taxon>
        <taxon>Spermatophyta</taxon>
        <taxon>Magnoliopsida</taxon>
        <taxon>Liliopsida</taxon>
        <taxon>Poales</taxon>
        <taxon>Poaceae</taxon>
        <taxon>PACMAD clade</taxon>
        <taxon>Arundinoideae</taxon>
        <taxon>Arundineae</taxon>
        <taxon>Arundo</taxon>
    </lineage>
</organism>
<dbReference type="AlphaFoldDB" id="A0A0A9A6B2"/>
<accession>A0A0A9A6B2</accession>
<protein>
    <submittedName>
        <fullName evidence="1">Uncharacterized protein</fullName>
    </submittedName>
</protein>